<dbReference type="PANTHER" id="PTHR31562">
    <property type="entry name" value="PROTEIN CBG18972"/>
    <property type="match status" value="1"/>
</dbReference>
<name>A0A0D8Y407_DICVI</name>
<dbReference type="Pfam" id="PF03314">
    <property type="entry name" value="DUF273"/>
    <property type="match status" value="1"/>
</dbReference>
<reference evidence="1 2" key="1">
    <citation type="submission" date="2013-11" db="EMBL/GenBank/DDBJ databases">
        <title>Draft genome of the bovine lungworm Dictyocaulus viviparus.</title>
        <authorList>
            <person name="Mitreva M."/>
        </authorList>
    </citation>
    <scope>NUCLEOTIDE SEQUENCE [LARGE SCALE GENOMIC DNA]</scope>
    <source>
        <strain evidence="1 2">HannoverDv2000</strain>
    </source>
</reference>
<protein>
    <recommendedName>
        <fullName evidence="3">Nucleotide-diphospho-sugar transferase domain-containing protein</fullName>
    </recommendedName>
</protein>
<dbReference type="Proteomes" id="UP000053766">
    <property type="component" value="Unassembled WGS sequence"/>
</dbReference>
<proteinExistence type="predicted"/>
<dbReference type="Gene3D" id="3.90.550.10">
    <property type="entry name" value="Spore Coat Polysaccharide Biosynthesis Protein SpsA, Chain A"/>
    <property type="match status" value="1"/>
</dbReference>
<dbReference type="EMBL" id="KN716180">
    <property type="protein sequence ID" value="KJH51618.1"/>
    <property type="molecule type" value="Genomic_DNA"/>
</dbReference>
<dbReference type="PANTHER" id="PTHR31562:SF9">
    <property type="entry name" value="GLYCOSYLTRANSFERASE FAMILY 8 PROTEIN"/>
    <property type="match status" value="1"/>
</dbReference>
<sequence length="287" mass="34520">MHNYPLRLVMGNEFTQYNLQSFKFVFRRHCIVSFILETTEWVLFMDADIGVVNPTRLIEEYMDTKYDITFYDRFCNWEVAIGSYIVRSSPFSRKFLLNFANFESQLPQSFHGTENGAFHAYILETIAPYESRNDAEVCYSIWEQSQNYDDLYLYEACIRLVLGSKRIFDKVQILRKGTAWVRDIWITGSQWSFDRDFMLHGMKESDRSMIPDGFFSKLRYIFKPRFTWYPPLTNDLDMTHCSTGDVKWQYDMRFQIPQSAIEKRLYVLSRQIERKRWRLLGQMKKFL</sequence>
<dbReference type="OrthoDB" id="407658at2759"/>
<evidence type="ECO:0008006" key="3">
    <source>
        <dbReference type="Google" id="ProtNLM"/>
    </source>
</evidence>
<evidence type="ECO:0000313" key="1">
    <source>
        <dbReference type="EMBL" id="KJH51618.1"/>
    </source>
</evidence>
<dbReference type="InterPro" id="IPR004988">
    <property type="entry name" value="DUF273"/>
</dbReference>
<evidence type="ECO:0000313" key="2">
    <source>
        <dbReference type="Proteomes" id="UP000053766"/>
    </source>
</evidence>
<reference evidence="2" key="2">
    <citation type="journal article" date="2016" name="Sci. Rep.">
        <title>Dictyocaulus viviparus genome, variome and transcriptome elucidate lungworm biology and support future intervention.</title>
        <authorList>
            <person name="McNulty S.N."/>
            <person name="Strube C."/>
            <person name="Rosa B.A."/>
            <person name="Martin J.C."/>
            <person name="Tyagi R."/>
            <person name="Choi Y.J."/>
            <person name="Wang Q."/>
            <person name="Hallsworth Pepin K."/>
            <person name="Zhang X."/>
            <person name="Ozersky P."/>
            <person name="Wilson R.K."/>
            <person name="Sternberg P.W."/>
            <person name="Gasser R.B."/>
            <person name="Mitreva M."/>
        </authorList>
    </citation>
    <scope>NUCLEOTIDE SEQUENCE [LARGE SCALE GENOMIC DNA]</scope>
    <source>
        <strain evidence="2">HannoverDv2000</strain>
    </source>
</reference>
<dbReference type="InterPro" id="IPR029044">
    <property type="entry name" value="Nucleotide-diphossugar_trans"/>
</dbReference>
<keyword evidence="2" id="KW-1185">Reference proteome</keyword>
<dbReference type="AlphaFoldDB" id="A0A0D8Y407"/>
<accession>A0A0D8Y407</accession>
<gene>
    <name evidence="1" type="ORF">DICVIV_02251</name>
</gene>
<dbReference type="SUPFAM" id="SSF53448">
    <property type="entry name" value="Nucleotide-diphospho-sugar transferases"/>
    <property type="match status" value="1"/>
</dbReference>
<organism evidence="1 2">
    <name type="scientific">Dictyocaulus viviparus</name>
    <name type="common">Bovine lungworm</name>
    <dbReference type="NCBI Taxonomy" id="29172"/>
    <lineage>
        <taxon>Eukaryota</taxon>
        <taxon>Metazoa</taxon>
        <taxon>Ecdysozoa</taxon>
        <taxon>Nematoda</taxon>
        <taxon>Chromadorea</taxon>
        <taxon>Rhabditida</taxon>
        <taxon>Rhabditina</taxon>
        <taxon>Rhabditomorpha</taxon>
        <taxon>Strongyloidea</taxon>
        <taxon>Metastrongylidae</taxon>
        <taxon>Dictyocaulus</taxon>
    </lineage>
</organism>